<accession>A0AAP0IPL2</accession>
<evidence type="ECO:0000313" key="2">
    <source>
        <dbReference type="EMBL" id="KAK9118683.1"/>
    </source>
</evidence>
<dbReference type="AlphaFoldDB" id="A0AAP0IPL2"/>
<sequence length="199" mass="21535">MVDLSAATAGRYPCLSSLLRTSVNCLSSVSHRGRSIGQILTEKKPSFATPKVKMGKSPDVVLKVKDSPSKVGVVFSSKKIDQGENIGLMKKEEKAKGKAHESPKRGQATHSSISKTSFKPTSTSRFTSGPLVDITNAAPRKDPLIRSKNKLRIQCNTQFIFTPFHSDMEGAEIGMKRSRVGESIRICDGQITNSNGDAV</sequence>
<organism evidence="2 3">
    <name type="scientific">Stephania cephalantha</name>
    <dbReference type="NCBI Taxonomy" id="152367"/>
    <lineage>
        <taxon>Eukaryota</taxon>
        <taxon>Viridiplantae</taxon>
        <taxon>Streptophyta</taxon>
        <taxon>Embryophyta</taxon>
        <taxon>Tracheophyta</taxon>
        <taxon>Spermatophyta</taxon>
        <taxon>Magnoliopsida</taxon>
        <taxon>Ranunculales</taxon>
        <taxon>Menispermaceae</taxon>
        <taxon>Menispermoideae</taxon>
        <taxon>Cissampelideae</taxon>
        <taxon>Stephania</taxon>
    </lineage>
</organism>
<comment type="caution">
    <text evidence="2">The sequence shown here is derived from an EMBL/GenBank/DDBJ whole genome shotgun (WGS) entry which is preliminary data.</text>
</comment>
<feature type="compositionally biased region" description="Basic and acidic residues" evidence="1">
    <location>
        <begin position="92"/>
        <end position="104"/>
    </location>
</feature>
<name>A0AAP0IPL2_9MAGN</name>
<feature type="region of interest" description="Disordered" evidence="1">
    <location>
        <begin position="92"/>
        <end position="134"/>
    </location>
</feature>
<gene>
    <name evidence="2" type="ORF">Scep_016776</name>
</gene>
<reference evidence="2 3" key="1">
    <citation type="submission" date="2024-01" db="EMBL/GenBank/DDBJ databases">
        <title>Genome assemblies of Stephania.</title>
        <authorList>
            <person name="Yang L."/>
        </authorList>
    </citation>
    <scope>NUCLEOTIDE SEQUENCE [LARGE SCALE GENOMIC DNA]</scope>
    <source>
        <strain evidence="2">JXDWG</strain>
        <tissue evidence="2">Leaf</tissue>
    </source>
</reference>
<keyword evidence="3" id="KW-1185">Reference proteome</keyword>
<proteinExistence type="predicted"/>
<dbReference type="Proteomes" id="UP001419268">
    <property type="component" value="Unassembled WGS sequence"/>
</dbReference>
<dbReference type="EMBL" id="JBBNAG010000007">
    <property type="protein sequence ID" value="KAK9118683.1"/>
    <property type="molecule type" value="Genomic_DNA"/>
</dbReference>
<feature type="compositionally biased region" description="Polar residues" evidence="1">
    <location>
        <begin position="108"/>
        <end position="127"/>
    </location>
</feature>
<evidence type="ECO:0000313" key="3">
    <source>
        <dbReference type="Proteomes" id="UP001419268"/>
    </source>
</evidence>
<evidence type="ECO:0000256" key="1">
    <source>
        <dbReference type="SAM" id="MobiDB-lite"/>
    </source>
</evidence>
<protein>
    <submittedName>
        <fullName evidence="2">Uncharacterized protein</fullName>
    </submittedName>
</protein>